<dbReference type="PANTHER" id="PTHR46471:SF4">
    <property type="entry name" value="CHITIN DEACETYLASE"/>
    <property type="match status" value="1"/>
</dbReference>
<keyword evidence="5" id="KW-0119">Carbohydrate metabolism</keyword>
<dbReference type="EMBL" id="CAUWAG010000020">
    <property type="protein sequence ID" value="CAJ2513434.1"/>
    <property type="molecule type" value="Genomic_DNA"/>
</dbReference>
<dbReference type="GO" id="GO:0046872">
    <property type="term" value="F:metal ion binding"/>
    <property type="evidence" value="ECO:0007669"/>
    <property type="project" value="UniProtKB-KW"/>
</dbReference>
<accession>A0AAI8VYJ0</accession>
<protein>
    <submittedName>
        <fullName evidence="8">Uu.00g015530.m01.CDS01</fullName>
    </submittedName>
</protein>
<evidence type="ECO:0000256" key="3">
    <source>
        <dbReference type="ARBA" id="ARBA00022729"/>
    </source>
</evidence>
<dbReference type="SUPFAM" id="SSF88713">
    <property type="entry name" value="Glycoside hydrolase/deacetylase"/>
    <property type="match status" value="1"/>
</dbReference>
<feature type="domain" description="NodB homology" evidence="7">
    <location>
        <begin position="74"/>
        <end position="271"/>
    </location>
</feature>
<evidence type="ECO:0000256" key="1">
    <source>
        <dbReference type="ARBA" id="ARBA00001941"/>
    </source>
</evidence>
<evidence type="ECO:0000313" key="8">
    <source>
        <dbReference type="EMBL" id="CAJ2513434.1"/>
    </source>
</evidence>
<name>A0AAI8VYJ0_9PEZI</name>
<evidence type="ECO:0000313" key="9">
    <source>
        <dbReference type="Proteomes" id="UP001295740"/>
    </source>
</evidence>
<dbReference type="InterPro" id="IPR002509">
    <property type="entry name" value="NODB_dom"/>
</dbReference>
<evidence type="ECO:0000256" key="6">
    <source>
        <dbReference type="ARBA" id="ARBA00023285"/>
    </source>
</evidence>
<evidence type="ECO:0000259" key="7">
    <source>
        <dbReference type="PROSITE" id="PS51677"/>
    </source>
</evidence>
<keyword evidence="4" id="KW-0378">Hydrolase</keyword>
<keyword evidence="6" id="KW-0170">Cobalt</keyword>
<dbReference type="Gene3D" id="3.20.20.370">
    <property type="entry name" value="Glycoside hydrolase/deacetylase"/>
    <property type="match status" value="1"/>
</dbReference>
<dbReference type="CDD" id="cd10951">
    <property type="entry name" value="CE4_ClCDA_like"/>
    <property type="match status" value="1"/>
</dbReference>
<comment type="caution">
    <text evidence="8">The sequence shown here is derived from an EMBL/GenBank/DDBJ whole genome shotgun (WGS) entry which is preliminary data.</text>
</comment>
<dbReference type="Pfam" id="PF01522">
    <property type="entry name" value="Polysacc_deac_1"/>
    <property type="match status" value="1"/>
</dbReference>
<evidence type="ECO:0000256" key="5">
    <source>
        <dbReference type="ARBA" id="ARBA00023277"/>
    </source>
</evidence>
<keyword evidence="9" id="KW-1185">Reference proteome</keyword>
<proteinExistence type="predicted"/>
<dbReference type="InterPro" id="IPR011330">
    <property type="entry name" value="Glyco_hydro/deAcase_b/a-brl"/>
</dbReference>
<evidence type="ECO:0000256" key="2">
    <source>
        <dbReference type="ARBA" id="ARBA00022723"/>
    </source>
</evidence>
<comment type="cofactor">
    <cofactor evidence="1">
        <name>Co(2+)</name>
        <dbReference type="ChEBI" id="CHEBI:48828"/>
    </cofactor>
</comment>
<keyword evidence="2" id="KW-0479">Metal-binding</keyword>
<dbReference type="PROSITE" id="PS51677">
    <property type="entry name" value="NODB"/>
    <property type="match status" value="1"/>
</dbReference>
<reference evidence="8" key="1">
    <citation type="submission" date="2023-10" db="EMBL/GenBank/DDBJ databases">
        <authorList>
            <person name="Hackl T."/>
        </authorList>
    </citation>
    <scope>NUCLEOTIDE SEQUENCE</scope>
</reference>
<dbReference type="PANTHER" id="PTHR46471">
    <property type="entry name" value="CHITIN DEACETYLASE"/>
    <property type="match status" value="1"/>
</dbReference>
<dbReference type="GO" id="GO:0016810">
    <property type="term" value="F:hydrolase activity, acting on carbon-nitrogen (but not peptide) bonds"/>
    <property type="evidence" value="ECO:0007669"/>
    <property type="project" value="InterPro"/>
</dbReference>
<dbReference type="GO" id="GO:0005975">
    <property type="term" value="P:carbohydrate metabolic process"/>
    <property type="evidence" value="ECO:0007669"/>
    <property type="project" value="InterPro"/>
</dbReference>
<gene>
    <name evidence="8" type="ORF">KHLLAP_LOCUS13902</name>
</gene>
<sequence length="300" mass="32847">MIQVPLMKDAVPTTATYRVVLQNAALRQDCLWEFGPACDANKVPAGTNTSTLTRATLGDILVVGAGLYHCENDGDVTLTYDDGPDEYTADLPDLLAKYNASATFFITGVNNAKGQIDDTSIAWPGIIKRMHAENHQIASHTWSHANLSAVTSARRRDEMHKNEMAFRNILCPIPTYMRPPYSSCTTDSGCEADMAELRYHVTYFDLDTADYLNPSPSQIQNAKTNFDAFFEGKSPVADNALVIGHDIIEQTVHNLTEYMLLGIQSRGYRAVTVGECLGDAAENWYRQGDAGVVPSATATP</sequence>
<dbReference type="Proteomes" id="UP001295740">
    <property type="component" value="Unassembled WGS sequence"/>
</dbReference>
<dbReference type="AlphaFoldDB" id="A0AAI8VYJ0"/>
<keyword evidence="3" id="KW-0732">Signal</keyword>
<evidence type="ECO:0000256" key="4">
    <source>
        <dbReference type="ARBA" id="ARBA00022801"/>
    </source>
</evidence>
<organism evidence="8 9">
    <name type="scientific">Anthostomella pinea</name>
    <dbReference type="NCBI Taxonomy" id="933095"/>
    <lineage>
        <taxon>Eukaryota</taxon>
        <taxon>Fungi</taxon>
        <taxon>Dikarya</taxon>
        <taxon>Ascomycota</taxon>
        <taxon>Pezizomycotina</taxon>
        <taxon>Sordariomycetes</taxon>
        <taxon>Xylariomycetidae</taxon>
        <taxon>Xylariales</taxon>
        <taxon>Xylariaceae</taxon>
        <taxon>Anthostomella</taxon>
    </lineage>
</organism>